<proteinExistence type="predicted"/>
<accession>A0A9P5ZK88</accession>
<protein>
    <submittedName>
        <fullName evidence="2">Uncharacterized protein</fullName>
    </submittedName>
</protein>
<reference evidence="2" key="1">
    <citation type="submission" date="2020-11" db="EMBL/GenBank/DDBJ databases">
        <authorList>
            <consortium name="DOE Joint Genome Institute"/>
            <person name="Ahrendt S."/>
            <person name="Riley R."/>
            <person name="Andreopoulos W."/>
            <person name="Labutti K."/>
            <person name="Pangilinan J."/>
            <person name="Ruiz-Duenas F.J."/>
            <person name="Barrasa J.M."/>
            <person name="Sanchez-Garcia M."/>
            <person name="Camarero S."/>
            <person name="Miyauchi S."/>
            <person name="Serrano A."/>
            <person name="Linde D."/>
            <person name="Babiker R."/>
            <person name="Drula E."/>
            <person name="Ayuso-Fernandez I."/>
            <person name="Pacheco R."/>
            <person name="Padilla G."/>
            <person name="Ferreira P."/>
            <person name="Barriuso J."/>
            <person name="Kellner H."/>
            <person name="Castanera R."/>
            <person name="Alfaro M."/>
            <person name="Ramirez L."/>
            <person name="Pisabarro A.G."/>
            <person name="Kuo A."/>
            <person name="Tritt A."/>
            <person name="Lipzen A."/>
            <person name="He G."/>
            <person name="Yan M."/>
            <person name="Ng V."/>
            <person name="Cullen D."/>
            <person name="Martin F."/>
            <person name="Rosso M.-N."/>
            <person name="Henrissat B."/>
            <person name="Hibbett D."/>
            <person name="Martinez A.T."/>
            <person name="Grigoriev I.V."/>
        </authorList>
    </citation>
    <scope>NUCLEOTIDE SEQUENCE</scope>
    <source>
        <strain evidence="2">ATCC 90797</strain>
    </source>
</reference>
<dbReference type="AlphaFoldDB" id="A0A9P5ZK88"/>
<feature type="compositionally biased region" description="Acidic residues" evidence="1">
    <location>
        <begin position="79"/>
        <end position="88"/>
    </location>
</feature>
<evidence type="ECO:0000256" key="1">
    <source>
        <dbReference type="SAM" id="MobiDB-lite"/>
    </source>
</evidence>
<evidence type="ECO:0000313" key="3">
    <source>
        <dbReference type="Proteomes" id="UP000807025"/>
    </source>
</evidence>
<sequence>MMESVVLRSEFAKSWAHVRHWTEEVTLLREEMRCVMADLLYLLADSFEANWTTNASISEDADDIDKEDLQAEIDSATVEAEEDGEDEGLQWSRVGQTRKCSGMGAPR</sequence>
<gene>
    <name evidence="2" type="ORF">BDN71DRAFT_1435844</name>
</gene>
<dbReference type="OrthoDB" id="3232711at2759"/>
<keyword evidence="3" id="KW-1185">Reference proteome</keyword>
<dbReference type="Proteomes" id="UP000807025">
    <property type="component" value="Unassembled WGS sequence"/>
</dbReference>
<feature type="region of interest" description="Disordered" evidence="1">
    <location>
        <begin position="74"/>
        <end position="107"/>
    </location>
</feature>
<evidence type="ECO:0000313" key="2">
    <source>
        <dbReference type="EMBL" id="KAF9488810.1"/>
    </source>
</evidence>
<dbReference type="EMBL" id="MU154695">
    <property type="protein sequence ID" value="KAF9488810.1"/>
    <property type="molecule type" value="Genomic_DNA"/>
</dbReference>
<comment type="caution">
    <text evidence="2">The sequence shown here is derived from an EMBL/GenBank/DDBJ whole genome shotgun (WGS) entry which is preliminary data.</text>
</comment>
<name>A0A9P5ZK88_PLEER</name>
<organism evidence="2 3">
    <name type="scientific">Pleurotus eryngii</name>
    <name type="common">Boletus of the steppes</name>
    <dbReference type="NCBI Taxonomy" id="5323"/>
    <lineage>
        <taxon>Eukaryota</taxon>
        <taxon>Fungi</taxon>
        <taxon>Dikarya</taxon>
        <taxon>Basidiomycota</taxon>
        <taxon>Agaricomycotina</taxon>
        <taxon>Agaricomycetes</taxon>
        <taxon>Agaricomycetidae</taxon>
        <taxon>Agaricales</taxon>
        <taxon>Pleurotineae</taxon>
        <taxon>Pleurotaceae</taxon>
        <taxon>Pleurotus</taxon>
    </lineage>
</organism>